<reference evidence="1 2" key="1">
    <citation type="submission" date="2017-10" db="EMBL/GenBank/DDBJ databases">
        <title>Bacillus sp. nov., a halophilic bacterium isolated from a Keqin Lake.</title>
        <authorList>
            <person name="Wang H."/>
        </authorList>
    </citation>
    <scope>NUCLEOTIDE SEQUENCE [LARGE SCALE GENOMIC DNA]</scope>
    <source>
        <strain evidence="1 2">KQ-12</strain>
    </source>
</reference>
<accession>A0A323T4A7</accession>
<proteinExistence type="predicted"/>
<dbReference type="AlphaFoldDB" id="A0A323T4A7"/>
<evidence type="ECO:0000313" key="1">
    <source>
        <dbReference type="EMBL" id="PYZ91528.1"/>
    </source>
</evidence>
<dbReference type="Proteomes" id="UP000248214">
    <property type="component" value="Unassembled WGS sequence"/>
</dbReference>
<evidence type="ECO:0000313" key="2">
    <source>
        <dbReference type="Proteomes" id="UP000248214"/>
    </source>
</evidence>
<sequence>MKQLLNENIIRSKDCLICSAPKDKGIHLAGAFICDECERNIVQAEVGERRYAIYIDRLKKVRNELCERIDEEVPR</sequence>
<evidence type="ECO:0008006" key="3">
    <source>
        <dbReference type="Google" id="ProtNLM"/>
    </source>
</evidence>
<dbReference type="Pfam" id="PF10764">
    <property type="entry name" value="Gin"/>
    <property type="match status" value="1"/>
</dbReference>
<protein>
    <recommendedName>
        <fullName evidence="3">Inhibitor of sigma-G Gin</fullName>
    </recommendedName>
</protein>
<keyword evidence="2" id="KW-1185">Reference proteome</keyword>
<name>A0A323T4A7_9BACI</name>
<organism evidence="1 2">
    <name type="scientific">Salipaludibacillus keqinensis</name>
    <dbReference type="NCBI Taxonomy" id="2045207"/>
    <lineage>
        <taxon>Bacteria</taxon>
        <taxon>Bacillati</taxon>
        <taxon>Bacillota</taxon>
        <taxon>Bacilli</taxon>
        <taxon>Bacillales</taxon>
        <taxon>Bacillaceae</taxon>
    </lineage>
</organism>
<comment type="caution">
    <text evidence="1">The sequence shown here is derived from an EMBL/GenBank/DDBJ whole genome shotgun (WGS) entry which is preliminary data.</text>
</comment>
<dbReference type="RefSeq" id="WP_110612256.1">
    <property type="nucleotide sequence ID" value="NZ_PDOD01000007.1"/>
</dbReference>
<dbReference type="OrthoDB" id="2886653at2"/>
<dbReference type="EMBL" id="PDOD01000007">
    <property type="protein sequence ID" value="PYZ91528.1"/>
    <property type="molecule type" value="Genomic_DNA"/>
</dbReference>
<dbReference type="InterPro" id="IPR019700">
    <property type="entry name" value="Sigma-G_inhibitor_Gin"/>
</dbReference>
<gene>
    <name evidence="1" type="ORF">CR194_19540</name>
</gene>